<comment type="caution">
    <text evidence="1">The sequence shown here is derived from an EMBL/GenBank/DDBJ whole genome shotgun (WGS) entry which is preliminary data.</text>
</comment>
<dbReference type="GO" id="GO:0006355">
    <property type="term" value="P:regulation of DNA-templated transcription"/>
    <property type="evidence" value="ECO:0007669"/>
    <property type="project" value="InterPro"/>
</dbReference>
<reference evidence="1" key="1">
    <citation type="submission" date="2020-10" db="EMBL/GenBank/DDBJ databases">
        <authorList>
            <person name="Gilroy R."/>
        </authorList>
    </citation>
    <scope>NUCLEOTIDE SEQUENCE</scope>
    <source>
        <strain evidence="1">ChiSjej6B24-2974</strain>
    </source>
</reference>
<name>A0A9D0ZP56_9FIRM</name>
<dbReference type="InterPro" id="IPR013321">
    <property type="entry name" value="Arc_rbn_hlx_hlx"/>
</dbReference>
<evidence type="ECO:0000313" key="2">
    <source>
        <dbReference type="Proteomes" id="UP000824260"/>
    </source>
</evidence>
<accession>A0A9D0ZP56</accession>
<dbReference type="Gene3D" id="1.10.1220.10">
    <property type="entry name" value="Met repressor-like"/>
    <property type="match status" value="1"/>
</dbReference>
<dbReference type="Proteomes" id="UP000824260">
    <property type="component" value="Unassembled WGS sequence"/>
</dbReference>
<evidence type="ECO:0000313" key="1">
    <source>
        <dbReference type="EMBL" id="HIQ83844.1"/>
    </source>
</evidence>
<protein>
    <submittedName>
        <fullName evidence="1">Uncharacterized protein</fullName>
    </submittedName>
</protein>
<gene>
    <name evidence="1" type="ORF">IAA52_12200</name>
</gene>
<reference evidence="1" key="2">
    <citation type="journal article" date="2021" name="PeerJ">
        <title>Extensive microbial diversity within the chicken gut microbiome revealed by metagenomics and culture.</title>
        <authorList>
            <person name="Gilroy R."/>
            <person name="Ravi A."/>
            <person name="Getino M."/>
            <person name="Pursley I."/>
            <person name="Horton D.L."/>
            <person name="Alikhan N.F."/>
            <person name="Baker D."/>
            <person name="Gharbi K."/>
            <person name="Hall N."/>
            <person name="Watson M."/>
            <person name="Adriaenssens E.M."/>
            <person name="Foster-Nyarko E."/>
            <person name="Jarju S."/>
            <person name="Secka A."/>
            <person name="Antonio M."/>
            <person name="Oren A."/>
            <person name="Chaudhuri R.R."/>
            <person name="La Ragione R."/>
            <person name="Hildebrand F."/>
            <person name="Pallen M.J."/>
        </authorList>
    </citation>
    <scope>NUCLEOTIDE SEQUENCE</scope>
    <source>
        <strain evidence="1">ChiSjej6B24-2974</strain>
    </source>
</reference>
<dbReference type="AlphaFoldDB" id="A0A9D0ZP56"/>
<dbReference type="EMBL" id="DVFZ01000113">
    <property type="protein sequence ID" value="HIQ83844.1"/>
    <property type="molecule type" value="Genomic_DNA"/>
</dbReference>
<organism evidence="1 2">
    <name type="scientific">Candidatus Pullichristensenella stercorigallinarum</name>
    <dbReference type="NCBI Taxonomy" id="2840909"/>
    <lineage>
        <taxon>Bacteria</taxon>
        <taxon>Bacillati</taxon>
        <taxon>Bacillota</taxon>
        <taxon>Clostridia</taxon>
        <taxon>Candidatus Pullichristensenella</taxon>
    </lineage>
</organism>
<sequence>MAISKAQQRAVNKYIKGNYDRINLVVPKGRKAAIEAHAQSKGESVNGLLNGLLRAELGMSEEAWKHGEGDGGNL</sequence>
<proteinExistence type="predicted"/>